<dbReference type="InterPro" id="IPR002559">
    <property type="entry name" value="Transposase_11"/>
</dbReference>
<name>A0A933IDM8_UNCT6</name>
<protein>
    <submittedName>
        <fullName evidence="2">Transposase</fullName>
    </submittedName>
</protein>
<evidence type="ECO:0000313" key="2">
    <source>
        <dbReference type="EMBL" id="MBI4727434.1"/>
    </source>
</evidence>
<accession>A0A933IDM8</accession>
<dbReference type="PANTHER" id="PTHR30007:SF0">
    <property type="entry name" value="TRANSPOSASE"/>
    <property type="match status" value="1"/>
</dbReference>
<dbReference type="AlphaFoldDB" id="A0A933IDM8"/>
<feature type="domain" description="Transposase IS4-like" evidence="1">
    <location>
        <begin position="34"/>
        <end position="203"/>
    </location>
</feature>
<dbReference type="GO" id="GO:0006313">
    <property type="term" value="P:DNA transposition"/>
    <property type="evidence" value="ECO:0007669"/>
    <property type="project" value="InterPro"/>
</dbReference>
<dbReference type="EMBL" id="JACQXR010000127">
    <property type="protein sequence ID" value="MBI4727434.1"/>
    <property type="molecule type" value="Genomic_DNA"/>
</dbReference>
<sequence>MPWDTFSLPENTHFVQINTLNVSSAIPWRYCETGANLTSLSFTATGQIPWPKGGNKIGYSGHKHQRGEKELTIVDNMGNIIGPVTVRPVNEHDTTLLPEILKKVVTTSKQLGLDLTDSYLTLDAGFDGQENKDLIRQNFLLPVIRPNIRNNKNPEKIRFLFDEFSSVQHIYRERHRIEHCFAWADTYRKLVIRYEKLHVIHLGFRYLAYSMINLQWFIGKQ</sequence>
<evidence type="ECO:0000259" key="1">
    <source>
        <dbReference type="Pfam" id="PF01609"/>
    </source>
</evidence>
<comment type="caution">
    <text evidence="2">The sequence shown here is derived from an EMBL/GenBank/DDBJ whole genome shotgun (WGS) entry which is preliminary data.</text>
</comment>
<proteinExistence type="predicted"/>
<dbReference type="Proteomes" id="UP000736328">
    <property type="component" value="Unassembled WGS sequence"/>
</dbReference>
<evidence type="ECO:0000313" key="3">
    <source>
        <dbReference type="Proteomes" id="UP000736328"/>
    </source>
</evidence>
<organism evidence="2 3">
    <name type="scientific">candidate division TA06 bacterium</name>
    <dbReference type="NCBI Taxonomy" id="2250710"/>
    <lineage>
        <taxon>Bacteria</taxon>
        <taxon>Bacteria division TA06</taxon>
    </lineage>
</organism>
<dbReference type="Pfam" id="PF01609">
    <property type="entry name" value="DDE_Tnp_1"/>
    <property type="match status" value="1"/>
</dbReference>
<dbReference type="PANTHER" id="PTHR30007">
    <property type="entry name" value="PHP DOMAIN PROTEIN"/>
    <property type="match status" value="1"/>
</dbReference>
<dbReference type="GO" id="GO:0003677">
    <property type="term" value="F:DNA binding"/>
    <property type="evidence" value="ECO:0007669"/>
    <property type="project" value="InterPro"/>
</dbReference>
<gene>
    <name evidence="2" type="ORF">HY768_09510</name>
</gene>
<reference evidence="2" key="1">
    <citation type="submission" date="2020-07" db="EMBL/GenBank/DDBJ databases">
        <title>Huge and variable diversity of episymbiotic CPR bacteria and DPANN archaea in groundwater ecosystems.</title>
        <authorList>
            <person name="He C.Y."/>
            <person name="Keren R."/>
            <person name="Whittaker M."/>
            <person name="Farag I.F."/>
            <person name="Doudna J."/>
            <person name="Cate J.H.D."/>
            <person name="Banfield J.F."/>
        </authorList>
    </citation>
    <scope>NUCLEOTIDE SEQUENCE</scope>
    <source>
        <strain evidence="2">NC_groundwater_1520_Pr4_B-0.1um_53_5</strain>
    </source>
</reference>
<dbReference type="GO" id="GO:0004803">
    <property type="term" value="F:transposase activity"/>
    <property type="evidence" value="ECO:0007669"/>
    <property type="project" value="InterPro"/>
</dbReference>